<evidence type="ECO:0000313" key="2">
    <source>
        <dbReference type="Proteomes" id="UP000887116"/>
    </source>
</evidence>
<sequence>MGIKIVIPANSSDVIENSYTNGNSTYCIEEYIWSLVIVMEQYFTDHCRSFSNEVRRMRLKWYHALPLGSLLRLGAKTRYIFLLGRSVKN</sequence>
<keyword evidence="2" id="KW-1185">Reference proteome</keyword>
<organism evidence="1 2">
    <name type="scientific">Trichonephila clavata</name>
    <name type="common">Joro spider</name>
    <name type="synonym">Nephila clavata</name>
    <dbReference type="NCBI Taxonomy" id="2740835"/>
    <lineage>
        <taxon>Eukaryota</taxon>
        <taxon>Metazoa</taxon>
        <taxon>Ecdysozoa</taxon>
        <taxon>Arthropoda</taxon>
        <taxon>Chelicerata</taxon>
        <taxon>Arachnida</taxon>
        <taxon>Araneae</taxon>
        <taxon>Araneomorphae</taxon>
        <taxon>Entelegynae</taxon>
        <taxon>Araneoidea</taxon>
        <taxon>Nephilidae</taxon>
        <taxon>Trichonephila</taxon>
    </lineage>
</organism>
<comment type="caution">
    <text evidence="1">The sequence shown here is derived from an EMBL/GenBank/DDBJ whole genome shotgun (WGS) entry which is preliminary data.</text>
</comment>
<dbReference type="Proteomes" id="UP000887116">
    <property type="component" value="Unassembled WGS sequence"/>
</dbReference>
<dbReference type="AlphaFoldDB" id="A0A8X6IJ42"/>
<reference evidence="1" key="1">
    <citation type="submission" date="2020-07" db="EMBL/GenBank/DDBJ databases">
        <title>Multicomponent nature underlies the extraordinary mechanical properties of spider dragline silk.</title>
        <authorList>
            <person name="Kono N."/>
            <person name="Nakamura H."/>
            <person name="Mori M."/>
            <person name="Yoshida Y."/>
            <person name="Ohtoshi R."/>
            <person name="Malay A.D."/>
            <person name="Moran D.A.P."/>
            <person name="Tomita M."/>
            <person name="Numata K."/>
            <person name="Arakawa K."/>
        </authorList>
    </citation>
    <scope>NUCLEOTIDE SEQUENCE</scope>
</reference>
<dbReference type="EMBL" id="BMAO01016004">
    <property type="protein sequence ID" value="GFR05715.1"/>
    <property type="molecule type" value="Genomic_DNA"/>
</dbReference>
<proteinExistence type="predicted"/>
<dbReference type="OrthoDB" id="6408042at2759"/>
<accession>A0A8X6IJ42</accession>
<protein>
    <submittedName>
        <fullName evidence="1">Uncharacterized protein</fullName>
    </submittedName>
</protein>
<evidence type="ECO:0000313" key="1">
    <source>
        <dbReference type="EMBL" id="GFR05715.1"/>
    </source>
</evidence>
<name>A0A8X6IJ42_TRICU</name>
<gene>
    <name evidence="1" type="primary">NCL1_24813</name>
    <name evidence="1" type="ORF">TNCT_405191</name>
</gene>